<keyword evidence="2" id="KW-1185">Reference proteome</keyword>
<name>A0A1Y0ELY7_9BURK</name>
<dbReference type="SUPFAM" id="SSF53254">
    <property type="entry name" value="Phosphoglycerate mutase-like"/>
    <property type="match status" value="1"/>
</dbReference>
<dbReference type="SMART" id="SM00855">
    <property type="entry name" value="PGAM"/>
    <property type="match status" value="1"/>
</dbReference>
<organism evidence="1 2">
    <name type="scientific">Comamonas serinivorans</name>
    <dbReference type="NCBI Taxonomy" id="1082851"/>
    <lineage>
        <taxon>Bacteria</taxon>
        <taxon>Pseudomonadati</taxon>
        <taxon>Pseudomonadota</taxon>
        <taxon>Betaproteobacteria</taxon>
        <taxon>Burkholderiales</taxon>
        <taxon>Comamonadaceae</taxon>
        <taxon>Comamonas</taxon>
    </lineage>
</organism>
<dbReference type="Gene3D" id="3.40.50.1240">
    <property type="entry name" value="Phosphoglycerate mutase-like"/>
    <property type="match status" value="1"/>
</dbReference>
<dbReference type="InterPro" id="IPR013078">
    <property type="entry name" value="His_Pase_superF_clade-1"/>
</dbReference>
<dbReference type="CDD" id="cd07067">
    <property type="entry name" value="HP_PGM_like"/>
    <property type="match status" value="1"/>
</dbReference>
<dbReference type="KEGG" id="cser:CCO03_06075"/>
<reference evidence="1 2" key="1">
    <citation type="submission" date="2017-05" db="EMBL/GenBank/DDBJ databases">
        <authorList>
            <person name="Song R."/>
            <person name="Chenine A.L."/>
            <person name="Ruprecht R.M."/>
        </authorList>
    </citation>
    <scope>NUCLEOTIDE SEQUENCE [LARGE SCALE GENOMIC DNA]</scope>
    <source>
        <strain evidence="1 2">DSM 26136</strain>
    </source>
</reference>
<dbReference type="RefSeq" id="WP_087278600.1">
    <property type="nucleotide sequence ID" value="NZ_CP021455.1"/>
</dbReference>
<evidence type="ECO:0000313" key="2">
    <source>
        <dbReference type="Proteomes" id="UP000196138"/>
    </source>
</evidence>
<dbReference type="InterPro" id="IPR029033">
    <property type="entry name" value="His_PPase_superfam"/>
</dbReference>
<sequence>MDLLVWRHAQAHDARPGQADLDRALTARGQVQAEVVGAWLNQHLPRDARILVSPAVRTRATAAALNRAWDVVPALAPDQPVEGVLAASGWPEGLPGSGATLIVGHQPTLGQVVGRVLGMAEGCSVRKGALWWLRRRERDGRAETVLMTVLNPDWM</sequence>
<protein>
    <submittedName>
        <fullName evidence="1">Histidine phosphatase family protein</fullName>
    </submittedName>
</protein>
<dbReference type="Pfam" id="PF00300">
    <property type="entry name" value="His_Phos_1"/>
    <property type="match status" value="1"/>
</dbReference>
<dbReference type="OrthoDB" id="9814783at2"/>
<accession>A0A1Y0ELY7</accession>
<dbReference type="AlphaFoldDB" id="A0A1Y0ELY7"/>
<dbReference type="Proteomes" id="UP000196138">
    <property type="component" value="Chromosome"/>
</dbReference>
<proteinExistence type="predicted"/>
<gene>
    <name evidence="1" type="ORF">CCO03_06075</name>
</gene>
<dbReference type="EMBL" id="CP021455">
    <property type="protein sequence ID" value="ARU04302.1"/>
    <property type="molecule type" value="Genomic_DNA"/>
</dbReference>
<evidence type="ECO:0000313" key="1">
    <source>
        <dbReference type="EMBL" id="ARU04302.1"/>
    </source>
</evidence>